<name>A0A5C3PK72_9APHY</name>
<feature type="compositionally biased region" description="Low complexity" evidence="1">
    <location>
        <begin position="167"/>
        <end position="190"/>
    </location>
</feature>
<dbReference type="Proteomes" id="UP000308197">
    <property type="component" value="Unassembled WGS sequence"/>
</dbReference>
<dbReference type="EMBL" id="ML211053">
    <property type="protein sequence ID" value="TFK90175.1"/>
    <property type="molecule type" value="Genomic_DNA"/>
</dbReference>
<accession>A0A5C3PK72</accession>
<feature type="compositionally biased region" description="Polar residues" evidence="1">
    <location>
        <begin position="1"/>
        <end position="13"/>
    </location>
</feature>
<feature type="compositionally biased region" description="Polar residues" evidence="1">
    <location>
        <begin position="128"/>
        <end position="148"/>
    </location>
</feature>
<proteinExistence type="predicted"/>
<gene>
    <name evidence="2" type="ORF">K466DRAFT_583968</name>
</gene>
<feature type="region of interest" description="Disordered" evidence="1">
    <location>
        <begin position="1"/>
        <end position="196"/>
    </location>
</feature>
<organism evidence="2 3">
    <name type="scientific">Polyporus arcularius HHB13444</name>
    <dbReference type="NCBI Taxonomy" id="1314778"/>
    <lineage>
        <taxon>Eukaryota</taxon>
        <taxon>Fungi</taxon>
        <taxon>Dikarya</taxon>
        <taxon>Basidiomycota</taxon>
        <taxon>Agaricomycotina</taxon>
        <taxon>Agaricomycetes</taxon>
        <taxon>Polyporales</taxon>
        <taxon>Polyporaceae</taxon>
        <taxon>Polyporus</taxon>
    </lineage>
</organism>
<evidence type="ECO:0000313" key="2">
    <source>
        <dbReference type="EMBL" id="TFK90175.1"/>
    </source>
</evidence>
<protein>
    <submittedName>
        <fullName evidence="2">Uncharacterized protein</fullName>
    </submittedName>
</protein>
<dbReference type="InParanoid" id="A0A5C3PK72"/>
<evidence type="ECO:0000256" key="1">
    <source>
        <dbReference type="SAM" id="MobiDB-lite"/>
    </source>
</evidence>
<dbReference type="AlphaFoldDB" id="A0A5C3PK72"/>
<reference evidence="2 3" key="1">
    <citation type="journal article" date="2019" name="Nat. Ecol. Evol.">
        <title>Megaphylogeny resolves global patterns of mushroom evolution.</title>
        <authorList>
            <person name="Varga T."/>
            <person name="Krizsan K."/>
            <person name="Foldi C."/>
            <person name="Dima B."/>
            <person name="Sanchez-Garcia M."/>
            <person name="Sanchez-Ramirez S."/>
            <person name="Szollosi G.J."/>
            <person name="Szarkandi J.G."/>
            <person name="Papp V."/>
            <person name="Albert L."/>
            <person name="Andreopoulos W."/>
            <person name="Angelini C."/>
            <person name="Antonin V."/>
            <person name="Barry K.W."/>
            <person name="Bougher N.L."/>
            <person name="Buchanan P."/>
            <person name="Buyck B."/>
            <person name="Bense V."/>
            <person name="Catcheside P."/>
            <person name="Chovatia M."/>
            <person name="Cooper J."/>
            <person name="Damon W."/>
            <person name="Desjardin D."/>
            <person name="Finy P."/>
            <person name="Geml J."/>
            <person name="Haridas S."/>
            <person name="Hughes K."/>
            <person name="Justo A."/>
            <person name="Karasinski D."/>
            <person name="Kautmanova I."/>
            <person name="Kiss B."/>
            <person name="Kocsube S."/>
            <person name="Kotiranta H."/>
            <person name="LaButti K.M."/>
            <person name="Lechner B.E."/>
            <person name="Liimatainen K."/>
            <person name="Lipzen A."/>
            <person name="Lukacs Z."/>
            <person name="Mihaltcheva S."/>
            <person name="Morgado L.N."/>
            <person name="Niskanen T."/>
            <person name="Noordeloos M.E."/>
            <person name="Ohm R.A."/>
            <person name="Ortiz-Santana B."/>
            <person name="Ovrebo C."/>
            <person name="Racz N."/>
            <person name="Riley R."/>
            <person name="Savchenko A."/>
            <person name="Shiryaev A."/>
            <person name="Soop K."/>
            <person name="Spirin V."/>
            <person name="Szebenyi C."/>
            <person name="Tomsovsky M."/>
            <person name="Tulloss R.E."/>
            <person name="Uehling J."/>
            <person name="Grigoriev I.V."/>
            <person name="Vagvolgyi C."/>
            <person name="Papp T."/>
            <person name="Martin F.M."/>
            <person name="Miettinen O."/>
            <person name="Hibbett D.S."/>
            <person name="Nagy L.G."/>
        </authorList>
    </citation>
    <scope>NUCLEOTIDE SEQUENCE [LARGE SCALE GENOMIC DNA]</scope>
    <source>
        <strain evidence="2 3">HHB13444</strain>
    </source>
</reference>
<keyword evidence="3" id="KW-1185">Reference proteome</keyword>
<evidence type="ECO:0000313" key="3">
    <source>
        <dbReference type="Proteomes" id="UP000308197"/>
    </source>
</evidence>
<sequence length="293" mass="32437">MARTRSSSAQEFQRNPPHPSSYRSQPPPQSVQKYEHSARGSHTLYPGQVSRGDDIVVPPNFINPWNDAPVSPLYTPPSAYPPNLSDEGHGWPSSAARRDAISAPSLEPHRFASSPYSDEPPERAAYTHNASGHSAGYQQHSTMYSQGSAVDEQARATGFPPDAMFRGFPQDPTFFPTTTTPGAHTPPSTGCIQRPPTHTGFETHVRGREMSRHRVEPPASRKRYRRDMTDQELIDEEDEWPLPSREAAHSFCAEYARPIGVHAHGQAYYQNQDTLASYQGGGGAYQYGTDPFC</sequence>